<dbReference type="PANTHER" id="PTHR32329">
    <property type="entry name" value="BIFUNCTIONAL PROTEIN [INCLUDES 2-HYDROXYACYL-COA DEHYDRATASE (N-TER) AND ITS ACTIVATOR DOMAIN (C_TERM)-RELATED"/>
    <property type="match status" value="1"/>
</dbReference>
<sequence length="224" mass="25586">DSGGFKSFAHRVRDAFEAVKIDKSTPKPQVGIVGEIFVRSNQFANDLLVRRLEALGARCTLPPFEEWLDYTDYQRKRRNRLHLEGGWRDWAKQRLSEFIQERTAEPLRRQFDGAVEDFAREQPTPEVLSRGRTYLSPAVEGEAILSMGRAMEYAEHGFNGIVNVVPFGCMPGTIVSMLLHQFRHDYGLPVFTLAVDGTKNAGQGIQLEAFFHQCCEHMYRHRGV</sequence>
<dbReference type="InterPro" id="IPR051805">
    <property type="entry name" value="Dehydratase_Activator_Redct"/>
</dbReference>
<dbReference type="AlphaFoldDB" id="X1G0Z5"/>
<proteinExistence type="predicted"/>
<reference evidence="1" key="1">
    <citation type="journal article" date="2014" name="Front. Microbiol.">
        <title>High frequency of phylogenetically diverse reductive dehalogenase-homologous genes in deep subseafloor sedimentary metagenomes.</title>
        <authorList>
            <person name="Kawai M."/>
            <person name="Futagami T."/>
            <person name="Toyoda A."/>
            <person name="Takaki Y."/>
            <person name="Nishi S."/>
            <person name="Hori S."/>
            <person name="Arai W."/>
            <person name="Tsubouchi T."/>
            <person name="Morono Y."/>
            <person name="Uchiyama I."/>
            <person name="Ito T."/>
            <person name="Fujiyama A."/>
            <person name="Inagaki F."/>
            <person name="Takami H."/>
        </authorList>
    </citation>
    <scope>NUCLEOTIDE SEQUENCE</scope>
    <source>
        <strain evidence="1">Expedition CK06-06</strain>
    </source>
</reference>
<dbReference type="EMBL" id="BARU01016648">
    <property type="protein sequence ID" value="GAH50922.1"/>
    <property type="molecule type" value="Genomic_DNA"/>
</dbReference>
<dbReference type="PANTHER" id="PTHR32329:SF2">
    <property type="entry name" value="BIFUNCTIONAL PROTEIN [INCLUDES 2-HYDROXYACYL-COA DEHYDRATASE (N-TER) AND ITS ACTIVATOR DOMAIN (C_TERM)"/>
    <property type="match status" value="1"/>
</dbReference>
<feature type="non-terminal residue" evidence="1">
    <location>
        <position position="1"/>
    </location>
</feature>
<organism evidence="1">
    <name type="scientific">marine sediment metagenome</name>
    <dbReference type="NCBI Taxonomy" id="412755"/>
    <lineage>
        <taxon>unclassified sequences</taxon>
        <taxon>metagenomes</taxon>
        <taxon>ecological metagenomes</taxon>
    </lineage>
</organism>
<protein>
    <recommendedName>
        <fullName evidence="2">CoA activase</fullName>
    </recommendedName>
</protein>
<evidence type="ECO:0000313" key="1">
    <source>
        <dbReference type="EMBL" id="GAH50922.1"/>
    </source>
</evidence>
<accession>X1G0Z5</accession>
<gene>
    <name evidence="1" type="ORF">S03H2_27666</name>
</gene>
<name>X1G0Z5_9ZZZZ</name>
<comment type="caution">
    <text evidence="1">The sequence shown here is derived from an EMBL/GenBank/DDBJ whole genome shotgun (WGS) entry which is preliminary data.</text>
</comment>
<evidence type="ECO:0008006" key="2">
    <source>
        <dbReference type="Google" id="ProtNLM"/>
    </source>
</evidence>